<reference evidence="1 2" key="2">
    <citation type="submission" date="2018-11" db="EMBL/GenBank/DDBJ databases">
        <authorList>
            <consortium name="Pathogen Informatics"/>
        </authorList>
    </citation>
    <scope>NUCLEOTIDE SEQUENCE [LARGE SCALE GENOMIC DNA]</scope>
</reference>
<evidence type="ECO:0000313" key="2">
    <source>
        <dbReference type="Proteomes" id="UP000274429"/>
    </source>
</evidence>
<dbReference type="WBParaSite" id="TTAC_0000240801-mRNA-1">
    <property type="protein sequence ID" value="TTAC_0000240801-mRNA-1"/>
    <property type="gene ID" value="TTAC_0000240801"/>
</dbReference>
<sequence>MLQERVQFRPLIVDTLFLLSAKIAQIGHIDDKGSEKGPAYVVCIFLCLRDLTLLLGSSMGCEHGHSRLAENVGS</sequence>
<dbReference type="Proteomes" id="UP000274429">
    <property type="component" value="Unassembled WGS sequence"/>
</dbReference>
<accession>A0A0R3WNS0</accession>
<name>A0A0R3WNS0_HYDTA</name>
<proteinExistence type="predicted"/>
<evidence type="ECO:0000313" key="3">
    <source>
        <dbReference type="WBParaSite" id="TTAC_0000240801-mRNA-1"/>
    </source>
</evidence>
<gene>
    <name evidence="1" type="ORF">TTAC_LOCUS2395</name>
</gene>
<protein>
    <submittedName>
        <fullName evidence="3">Secreted protein</fullName>
    </submittedName>
</protein>
<evidence type="ECO:0000313" key="1">
    <source>
        <dbReference type="EMBL" id="VDM19894.1"/>
    </source>
</evidence>
<dbReference type="AlphaFoldDB" id="A0A0R3WNS0"/>
<organism evidence="3">
    <name type="scientific">Hydatigena taeniaeformis</name>
    <name type="common">Feline tapeworm</name>
    <name type="synonym">Taenia taeniaeformis</name>
    <dbReference type="NCBI Taxonomy" id="6205"/>
    <lineage>
        <taxon>Eukaryota</taxon>
        <taxon>Metazoa</taxon>
        <taxon>Spiralia</taxon>
        <taxon>Lophotrochozoa</taxon>
        <taxon>Platyhelminthes</taxon>
        <taxon>Cestoda</taxon>
        <taxon>Eucestoda</taxon>
        <taxon>Cyclophyllidea</taxon>
        <taxon>Taeniidae</taxon>
        <taxon>Hydatigera</taxon>
    </lineage>
</organism>
<reference evidence="3" key="1">
    <citation type="submission" date="2017-02" db="UniProtKB">
        <authorList>
            <consortium name="WormBaseParasite"/>
        </authorList>
    </citation>
    <scope>IDENTIFICATION</scope>
</reference>
<keyword evidence="2" id="KW-1185">Reference proteome</keyword>
<dbReference type="EMBL" id="UYWX01001032">
    <property type="protein sequence ID" value="VDM19894.1"/>
    <property type="molecule type" value="Genomic_DNA"/>
</dbReference>